<feature type="transmembrane region" description="Helical" evidence="1">
    <location>
        <begin position="198"/>
        <end position="218"/>
    </location>
</feature>
<reference evidence="2 3" key="1">
    <citation type="submission" date="2022-05" db="EMBL/GenBank/DDBJ databases">
        <authorList>
            <consortium name="Genoscope - CEA"/>
            <person name="William W."/>
        </authorList>
    </citation>
    <scope>NUCLEOTIDE SEQUENCE [LARGE SCALE GENOMIC DNA]</scope>
</reference>
<gene>
    <name evidence="2" type="ORF">PEVE_00040087</name>
</gene>
<sequence length="219" mass="23710">FFLVVLSGSKAALPDVGSCTFMEYYCAARKCNTDFIKGLQRDPNGTCSAKFYVLTSCATKSAQSCAGSVLSKSQIDNIIRESYKENIMCLEGGNAIPTMPTIGSPCAPSFSTDADNCLRTFHEKFAANKADPDLCSENAKAKKCMKNLIASACTLPSTVQEMLDLAFSDYNPFCKDNRDPGAIGNDQCYGYSGSPATAVMNMGVAKALLFYFLFLFFFV</sequence>
<name>A0ABN8N0F1_9CNID</name>
<evidence type="ECO:0000313" key="2">
    <source>
        <dbReference type="EMBL" id="CAH3040447.1"/>
    </source>
</evidence>
<organism evidence="2 3">
    <name type="scientific">Porites evermanni</name>
    <dbReference type="NCBI Taxonomy" id="104178"/>
    <lineage>
        <taxon>Eukaryota</taxon>
        <taxon>Metazoa</taxon>
        <taxon>Cnidaria</taxon>
        <taxon>Anthozoa</taxon>
        <taxon>Hexacorallia</taxon>
        <taxon>Scleractinia</taxon>
        <taxon>Fungiina</taxon>
        <taxon>Poritidae</taxon>
        <taxon>Porites</taxon>
    </lineage>
</organism>
<dbReference type="Proteomes" id="UP001159427">
    <property type="component" value="Unassembled WGS sequence"/>
</dbReference>
<proteinExistence type="predicted"/>
<feature type="non-terminal residue" evidence="2">
    <location>
        <position position="1"/>
    </location>
</feature>
<keyword evidence="3" id="KW-1185">Reference proteome</keyword>
<dbReference type="EMBL" id="CALNXI010000722">
    <property type="protein sequence ID" value="CAH3040447.1"/>
    <property type="molecule type" value="Genomic_DNA"/>
</dbReference>
<evidence type="ECO:0000313" key="3">
    <source>
        <dbReference type="Proteomes" id="UP001159427"/>
    </source>
</evidence>
<evidence type="ECO:0008006" key="4">
    <source>
        <dbReference type="Google" id="ProtNLM"/>
    </source>
</evidence>
<keyword evidence="1" id="KW-0472">Membrane</keyword>
<comment type="caution">
    <text evidence="2">The sequence shown here is derived from an EMBL/GenBank/DDBJ whole genome shotgun (WGS) entry which is preliminary data.</text>
</comment>
<keyword evidence="1" id="KW-1133">Transmembrane helix</keyword>
<protein>
    <recommendedName>
        <fullName evidence="4">Secreted protein</fullName>
    </recommendedName>
</protein>
<accession>A0ABN8N0F1</accession>
<keyword evidence="1" id="KW-0812">Transmembrane</keyword>
<evidence type="ECO:0000256" key="1">
    <source>
        <dbReference type="SAM" id="Phobius"/>
    </source>
</evidence>